<reference evidence="3 4" key="1">
    <citation type="submission" date="2020-04" db="EMBL/GenBank/DDBJ databases">
        <title>MicrobeNet Type strains.</title>
        <authorList>
            <person name="Nicholson A.C."/>
        </authorList>
    </citation>
    <scope>NUCLEOTIDE SEQUENCE [LARGE SCALE GENOMIC DNA]</scope>
    <source>
        <strain evidence="3 4">ATCC 23612</strain>
    </source>
</reference>
<comment type="caution">
    <text evidence="3">The sequence shown here is derived from an EMBL/GenBank/DDBJ whole genome shotgun (WGS) entry which is preliminary data.</text>
</comment>
<feature type="compositionally biased region" description="Basic and acidic residues" evidence="1">
    <location>
        <begin position="167"/>
        <end position="192"/>
    </location>
</feature>
<protein>
    <submittedName>
        <fullName evidence="3">Uncharacterized protein</fullName>
    </submittedName>
</protein>
<name>A0A7X6RPJ3_9ACTN</name>
<keyword evidence="4" id="KW-1185">Reference proteome</keyword>
<keyword evidence="2" id="KW-0812">Transmembrane</keyword>
<dbReference type="AlphaFoldDB" id="A0A7X6RPJ3"/>
<dbReference type="Proteomes" id="UP000553209">
    <property type="component" value="Unassembled WGS sequence"/>
</dbReference>
<feature type="region of interest" description="Disordered" evidence="1">
    <location>
        <begin position="126"/>
        <end position="213"/>
    </location>
</feature>
<dbReference type="RefSeq" id="WP_061078385.1">
    <property type="nucleotide sequence ID" value="NZ_JAAXPG010000006.1"/>
</dbReference>
<evidence type="ECO:0000313" key="3">
    <source>
        <dbReference type="EMBL" id="NKY97643.1"/>
    </source>
</evidence>
<feature type="transmembrane region" description="Helical" evidence="2">
    <location>
        <begin position="230"/>
        <end position="253"/>
    </location>
</feature>
<dbReference type="EMBL" id="JAAXPG010000006">
    <property type="protein sequence ID" value="NKY97643.1"/>
    <property type="molecule type" value="Genomic_DNA"/>
</dbReference>
<organism evidence="3 4">
    <name type="scientific">Nocardiopsis alborubida</name>
    <dbReference type="NCBI Taxonomy" id="146802"/>
    <lineage>
        <taxon>Bacteria</taxon>
        <taxon>Bacillati</taxon>
        <taxon>Actinomycetota</taxon>
        <taxon>Actinomycetes</taxon>
        <taxon>Streptosporangiales</taxon>
        <taxon>Nocardiopsidaceae</taxon>
        <taxon>Nocardiopsis</taxon>
    </lineage>
</organism>
<feature type="region of interest" description="Disordered" evidence="1">
    <location>
        <begin position="259"/>
        <end position="280"/>
    </location>
</feature>
<gene>
    <name evidence="3" type="ORF">HGB44_08150</name>
</gene>
<accession>A0A7X6RPJ3</accession>
<keyword evidence="2" id="KW-0472">Membrane</keyword>
<feature type="compositionally biased region" description="Acidic residues" evidence="1">
    <location>
        <begin position="193"/>
        <end position="207"/>
    </location>
</feature>
<keyword evidence="2" id="KW-1133">Transmembrane helix</keyword>
<evidence type="ECO:0000256" key="2">
    <source>
        <dbReference type="SAM" id="Phobius"/>
    </source>
</evidence>
<feature type="compositionally biased region" description="Acidic residues" evidence="1">
    <location>
        <begin position="151"/>
        <end position="165"/>
    </location>
</feature>
<evidence type="ECO:0000256" key="1">
    <source>
        <dbReference type="SAM" id="MobiDB-lite"/>
    </source>
</evidence>
<sequence>MSNDTPIQHGEVTATYFWDDGSGINGDTGAPAGGEPMQKGLFSSPSWPLGTEGYVVHEGKKAEFFIGDRGPGAPSEGCDVLLDMDGKTFAEITGETWNDSNYTVSGGNGHLEVEYYITKWGDGAGTEGAPHPFQQPGNKCEDAVSPIPEDALPEEESSEPEESAEEGAQRTEESEEPAPKKAEGEAEQSAKEEPEEGAAEDGSEDGDGGVTAETAANDLSGFQLMGSDGVISGTGLLALALIPAVLLAVFFAWTRRPSGAHAGAEDDGGSLTDASSGRHGLSSRLNSVIDRLRGGR</sequence>
<evidence type="ECO:0000313" key="4">
    <source>
        <dbReference type="Proteomes" id="UP000553209"/>
    </source>
</evidence>
<proteinExistence type="predicted"/>